<protein>
    <submittedName>
        <fullName evidence="1">Uncharacterized protein</fullName>
    </submittedName>
</protein>
<reference evidence="1" key="1">
    <citation type="submission" date="2018-05" db="EMBL/GenBank/DDBJ databases">
        <authorList>
            <person name="Lanie J.A."/>
            <person name="Ng W.-L."/>
            <person name="Kazmierczak K.M."/>
            <person name="Andrzejewski T.M."/>
            <person name="Davidsen T.M."/>
            <person name="Wayne K.J."/>
            <person name="Tettelin H."/>
            <person name="Glass J.I."/>
            <person name="Rusch D."/>
            <person name="Podicherti R."/>
            <person name="Tsui H.-C.T."/>
            <person name="Winkler M.E."/>
        </authorList>
    </citation>
    <scope>NUCLEOTIDE SEQUENCE</scope>
</reference>
<sequence>MKLDVLAKRNGLWVMLSWAPVGSINTLQE</sequence>
<organism evidence="1">
    <name type="scientific">marine metagenome</name>
    <dbReference type="NCBI Taxonomy" id="408172"/>
    <lineage>
        <taxon>unclassified sequences</taxon>
        <taxon>metagenomes</taxon>
        <taxon>ecological metagenomes</taxon>
    </lineage>
</organism>
<evidence type="ECO:0000313" key="1">
    <source>
        <dbReference type="EMBL" id="SVA66855.1"/>
    </source>
</evidence>
<name>A0A381XQ37_9ZZZZ</name>
<dbReference type="EMBL" id="UINC01015972">
    <property type="protein sequence ID" value="SVA66855.1"/>
    <property type="molecule type" value="Genomic_DNA"/>
</dbReference>
<gene>
    <name evidence="1" type="ORF">METZ01_LOCUS119709</name>
</gene>
<proteinExistence type="predicted"/>
<accession>A0A381XQ37</accession>
<dbReference type="AlphaFoldDB" id="A0A381XQ37"/>